<gene>
    <name evidence="2" type="ORF">GGR06_004208</name>
</gene>
<dbReference type="RefSeq" id="WP_044165704.1">
    <property type="nucleotide sequence ID" value="NZ_JACIER010000031.1"/>
</dbReference>
<comment type="caution">
    <text evidence="2">The sequence shown here is derived from an EMBL/GenBank/DDBJ whole genome shotgun (WGS) entry which is preliminary data.</text>
</comment>
<feature type="signal peptide" evidence="1">
    <location>
        <begin position="1"/>
        <end position="19"/>
    </location>
</feature>
<evidence type="ECO:0000313" key="2">
    <source>
        <dbReference type="EMBL" id="MBB4046374.1"/>
    </source>
</evidence>
<sequence length="146" mass="16799">MKKSIAILFALCFVASLKSQNMSSLYEKAIDHCYKRLNSTLDTDSLYISDLSACENSNFPYNINIGNKKIKFGIPNVDEKNPFGTVYKLNYPELENGFVTISLGIYSVRYNNGDKLLIFNGILLYEFKYNKRKRDYVLMRKVDSGM</sequence>
<dbReference type="AlphaFoldDB" id="A0A840DAC1"/>
<dbReference type="Proteomes" id="UP000560658">
    <property type="component" value="Unassembled WGS sequence"/>
</dbReference>
<proteinExistence type="predicted"/>
<evidence type="ECO:0000256" key="1">
    <source>
        <dbReference type="SAM" id="SignalP"/>
    </source>
</evidence>
<accession>A0A840DAC1</accession>
<protein>
    <recommendedName>
        <fullName evidence="4">Nuclear transport factor 2 family protein</fullName>
    </recommendedName>
</protein>
<evidence type="ECO:0008006" key="4">
    <source>
        <dbReference type="Google" id="ProtNLM"/>
    </source>
</evidence>
<feature type="chain" id="PRO_5032786524" description="Nuclear transport factor 2 family protein" evidence="1">
    <location>
        <begin position="20"/>
        <end position="146"/>
    </location>
</feature>
<keyword evidence="1" id="KW-0732">Signal</keyword>
<name>A0A840DAC1_9BACE</name>
<keyword evidence="3" id="KW-1185">Reference proteome</keyword>
<reference evidence="2" key="1">
    <citation type="submission" date="2020-08" db="EMBL/GenBank/DDBJ databases">
        <title>Genomic Encyclopedia of Type Strains, Phase IV (KMG-IV): sequencing the most valuable type-strain genomes for metagenomic binning, comparative biology and taxonomic classification.</title>
        <authorList>
            <person name="Goeker M."/>
        </authorList>
    </citation>
    <scope>NUCLEOTIDE SEQUENCE [LARGE SCALE GENOMIC DNA]</scope>
    <source>
        <strain evidence="2">DSM 105720</strain>
    </source>
</reference>
<organism evidence="2 3">
    <name type="scientific">Bacteroides reticulotermitis</name>
    <dbReference type="NCBI Taxonomy" id="1133319"/>
    <lineage>
        <taxon>Bacteria</taxon>
        <taxon>Pseudomonadati</taxon>
        <taxon>Bacteroidota</taxon>
        <taxon>Bacteroidia</taxon>
        <taxon>Bacteroidales</taxon>
        <taxon>Bacteroidaceae</taxon>
        <taxon>Bacteroides</taxon>
    </lineage>
</organism>
<dbReference type="EMBL" id="JACIER010000031">
    <property type="protein sequence ID" value="MBB4046374.1"/>
    <property type="molecule type" value="Genomic_DNA"/>
</dbReference>
<evidence type="ECO:0000313" key="3">
    <source>
        <dbReference type="Proteomes" id="UP000560658"/>
    </source>
</evidence>